<dbReference type="PANTHER" id="PTHR30383:SF5">
    <property type="entry name" value="SGNH HYDROLASE-TYPE ESTERASE DOMAIN-CONTAINING PROTEIN"/>
    <property type="match status" value="1"/>
</dbReference>
<dbReference type="PANTHER" id="PTHR30383">
    <property type="entry name" value="THIOESTERASE 1/PROTEASE 1/LYSOPHOSPHOLIPASE L1"/>
    <property type="match status" value="1"/>
</dbReference>
<sequence>MKKFLYAMGLIAATLPAKAQAPVKPFQSNDRVVFVGNSITEAGAYVSYIYLYYMTHFPGRPLVIMNAGVGGDRAGDIYRRLEYDVLAKHPNVIVLTFGMNDTGYFEFNGDNAAEKTKERIALSHTEFNKIEARLLQLPSVTKILMASSPYDETSKFNNNVFKGKQKAMLEIANFQEAAAQEHHWGFVDLLRPLTTINEKLQEKDPNFTLIGPDRIHPGNAGHLVMAAQFLKDQGLAGKPVANVQIDAAAAKVKQAENCQVSKLAVTSGNLHFTYLAQSLPFPLDTVSRIFGNSQKQVDALQWIPFTEEFNQEILQVQGLADGDYTLKMDGHVIGHWPAAAFSQGINLALQPETPEYKQAQSIMTLNMRRAEIEARFRSYAWIQGNYLDKRGMRMQDDAAALDTIRLYAKTDGFLRFHSGNYETAQYKELRDVWQQEIDTIIKLVYKLDKPVPHQVEIVKN</sequence>
<feature type="chain" id="PRO_5008688964" evidence="1">
    <location>
        <begin position="20"/>
        <end position="460"/>
    </location>
</feature>
<keyword evidence="1" id="KW-0732">Signal</keyword>
<dbReference type="InterPro" id="IPR013830">
    <property type="entry name" value="SGNH_hydro"/>
</dbReference>
<proteinExistence type="predicted"/>
<evidence type="ECO:0000313" key="3">
    <source>
        <dbReference type="EMBL" id="SCB98645.1"/>
    </source>
</evidence>
<evidence type="ECO:0000313" key="4">
    <source>
        <dbReference type="Proteomes" id="UP000242818"/>
    </source>
</evidence>
<dbReference type="InterPro" id="IPR036514">
    <property type="entry name" value="SGNH_hydro_sf"/>
</dbReference>
<name>A0A1C4AVJ4_9BACT</name>
<organism evidence="3 4">
    <name type="scientific">Chitinophaga costaii</name>
    <dbReference type="NCBI Taxonomy" id="1335309"/>
    <lineage>
        <taxon>Bacteria</taxon>
        <taxon>Pseudomonadati</taxon>
        <taxon>Bacteroidota</taxon>
        <taxon>Chitinophagia</taxon>
        <taxon>Chitinophagales</taxon>
        <taxon>Chitinophagaceae</taxon>
        <taxon>Chitinophaga</taxon>
    </lineage>
</organism>
<dbReference type="RefSeq" id="WP_089709427.1">
    <property type="nucleotide sequence ID" value="NZ_FMAR01000002.1"/>
</dbReference>
<dbReference type="Pfam" id="PF13472">
    <property type="entry name" value="Lipase_GDSL_2"/>
    <property type="match status" value="1"/>
</dbReference>
<dbReference type="CDD" id="cd01834">
    <property type="entry name" value="SGNH_hydrolase_like_2"/>
    <property type="match status" value="1"/>
</dbReference>
<feature type="signal peptide" evidence="1">
    <location>
        <begin position="1"/>
        <end position="19"/>
    </location>
</feature>
<dbReference type="EMBL" id="FMAR01000002">
    <property type="protein sequence ID" value="SCB98645.1"/>
    <property type="molecule type" value="Genomic_DNA"/>
</dbReference>
<dbReference type="InterPro" id="IPR051532">
    <property type="entry name" value="Ester_Hydrolysis_Enzymes"/>
</dbReference>
<keyword evidence="4" id="KW-1185">Reference proteome</keyword>
<protein>
    <submittedName>
        <fullName evidence="3">Lysophospholipase L1</fullName>
    </submittedName>
</protein>
<evidence type="ECO:0000256" key="1">
    <source>
        <dbReference type="SAM" id="SignalP"/>
    </source>
</evidence>
<reference evidence="3 4" key="1">
    <citation type="submission" date="2016-08" db="EMBL/GenBank/DDBJ databases">
        <authorList>
            <person name="Seilhamer J.J."/>
        </authorList>
    </citation>
    <scope>NUCLEOTIDE SEQUENCE [LARGE SCALE GENOMIC DNA]</scope>
    <source>
        <strain evidence="3 4">A37T2</strain>
    </source>
</reference>
<dbReference type="OrthoDB" id="9774205at2"/>
<gene>
    <name evidence="3" type="ORF">GA0116948_102305</name>
</gene>
<accession>A0A1C4AVJ4</accession>
<dbReference type="SUPFAM" id="SSF52266">
    <property type="entry name" value="SGNH hydrolase"/>
    <property type="match status" value="1"/>
</dbReference>
<dbReference type="GO" id="GO:0004622">
    <property type="term" value="F:phosphatidylcholine lysophospholipase activity"/>
    <property type="evidence" value="ECO:0007669"/>
    <property type="project" value="TreeGrafter"/>
</dbReference>
<dbReference type="AlphaFoldDB" id="A0A1C4AVJ4"/>
<dbReference type="STRING" id="1335309.GA0116948_102305"/>
<feature type="domain" description="SGNH hydrolase-type esterase" evidence="2">
    <location>
        <begin position="34"/>
        <end position="222"/>
    </location>
</feature>
<dbReference type="Proteomes" id="UP000242818">
    <property type="component" value="Unassembled WGS sequence"/>
</dbReference>
<evidence type="ECO:0000259" key="2">
    <source>
        <dbReference type="Pfam" id="PF13472"/>
    </source>
</evidence>
<dbReference type="Gene3D" id="3.40.50.1110">
    <property type="entry name" value="SGNH hydrolase"/>
    <property type="match status" value="1"/>
</dbReference>